<dbReference type="GO" id="GO:0030246">
    <property type="term" value="F:carbohydrate binding"/>
    <property type="evidence" value="ECO:0007669"/>
    <property type="project" value="InterPro"/>
</dbReference>
<dbReference type="Gene3D" id="3.40.50.1360">
    <property type="match status" value="1"/>
</dbReference>
<comment type="similarity">
    <text evidence="1">Belongs to the SorC transcriptional regulatory family.</text>
</comment>
<keyword evidence="3" id="KW-0238">DNA-binding</keyword>
<feature type="domain" description="Sugar-binding" evidence="5">
    <location>
        <begin position="66"/>
        <end position="315"/>
    </location>
</feature>
<dbReference type="EMBL" id="UOEM01000029">
    <property type="protein sequence ID" value="VAW11183.1"/>
    <property type="molecule type" value="Genomic_DNA"/>
</dbReference>
<dbReference type="SUPFAM" id="SSF100950">
    <property type="entry name" value="NagB/RpiA/CoA transferase-like"/>
    <property type="match status" value="1"/>
</dbReference>
<evidence type="ECO:0000256" key="1">
    <source>
        <dbReference type="ARBA" id="ARBA00010466"/>
    </source>
</evidence>
<dbReference type="InterPro" id="IPR051054">
    <property type="entry name" value="SorC_transcr_regulators"/>
</dbReference>
<dbReference type="InterPro" id="IPR036388">
    <property type="entry name" value="WH-like_DNA-bd_sf"/>
</dbReference>
<evidence type="ECO:0000256" key="2">
    <source>
        <dbReference type="ARBA" id="ARBA00023015"/>
    </source>
</evidence>
<organism evidence="6">
    <name type="scientific">hydrothermal vent metagenome</name>
    <dbReference type="NCBI Taxonomy" id="652676"/>
    <lineage>
        <taxon>unclassified sequences</taxon>
        <taxon>metagenomes</taxon>
        <taxon>ecological metagenomes</taxon>
    </lineage>
</organism>
<evidence type="ECO:0000313" key="6">
    <source>
        <dbReference type="EMBL" id="VAW11183.1"/>
    </source>
</evidence>
<evidence type="ECO:0000256" key="3">
    <source>
        <dbReference type="ARBA" id="ARBA00023125"/>
    </source>
</evidence>
<dbReference type="InterPro" id="IPR007324">
    <property type="entry name" value="Sugar-bd_dom_put"/>
</dbReference>
<dbReference type="InterPro" id="IPR037171">
    <property type="entry name" value="NagB/RpiA_transferase-like"/>
</dbReference>
<dbReference type="GO" id="GO:0003677">
    <property type="term" value="F:DNA binding"/>
    <property type="evidence" value="ECO:0007669"/>
    <property type="project" value="UniProtKB-KW"/>
</dbReference>
<name>A0A3B0T539_9ZZZZ</name>
<reference evidence="6" key="1">
    <citation type="submission" date="2018-06" db="EMBL/GenBank/DDBJ databases">
        <authorList>
            <person name="Zhirakovskaya E."/>
        </authorList>
    </citation>
    <scope>NUCLEOTIDE SEQUENCE</scope>
</reference>
<sequence>MQKNWDQKKFEREQLVARVCWYYHILGMTQQEIAKKLDVGRVRVNRLLAEARRDGTVKVSIDLKLVECVELEQKLIARYGLTHVEVIPAPDENELLREILGRCSADYVKTLLHDGVSIGVAWGKTLRAMATALRSSEVPNSSVVSLLGSMSRRSSVNTFEATTTMAQKMLAECYYLASPIIADTEESAAIINSQRIVREVYEQARHVDVALLSVGGMETATLREMKIVDEDTFRDLSKRGSIGNLLGYFVGPKAEIIDHEFNRRVTCVRPCDLENVAHRVMISGGRTKGPILKALLERGYLHALITDTGAAVEILGVEK</sequence>
<dbReference type="Pfam" id="PF04198">
    <property type="entry name" value="Sugar-bind"/>
    <property type="match status" value="1"/>
</dbReference>
<dbReference type="PANTHER" id="PTHR34294">
    <property type="entry name" value="TRANSCRIPTIONAL REGULATOR-RELATED"/>
    <property type="match status" value="1"/>
</dbReference>
<keyword evidence="2" id="KW-0805">Transcription regulation</keyword>
<dbReference type="Gene3D" id="1.10.10.10">
    <property type="entry name" value="Winged helix-like DNA-binding domain superfamily/Winged helix DNA-binding domain"/>
    <property type="match status" value="1"/>
</dbReference>
<keyword evidence="4" id="KW-0804">Transcription</keyword>
<dbReference type="PANTHER" id="PTHR34294:SF1">
    <property type="entry name" value="TRANSCRIPTIONAL REGULATOR LSRR"/>
    <property type="match status" value="1"/>
</dbReference>
<evidence type="ECO:0000256" key="4">
    <source>
        <dbReference type="ARBA" id="ARBA00023163"/>
    </source>
</evidence>
<protein>
    <recommendedName>
        <fullName evidence="5">Sugar-binding domain-containing protein</fullName>
    </recommendedName>
</protein>
<accession>A0A3B0T539</accession>
<gene>
    <name evidence="6" type="ORF">MNBD_ALPHA09-930</name>
</gene>
<evidence type="ECO:0000259" key="5">
    <source>
        <dbReference type="Pfam" id="PF04198"/>
    </source>
</evidence>
<dbReference type="AlphaFoldDB" id="A0A3B0T539"/>
<proteinExistence type="inferred from homology"/>